<reference evidence="1 2" key="1">
    <citation type="submission" date="2021-11" db="EMBL/GenBank/DDBJ databases">
        <title>Black yeast isolated from Biological Soil Crust.</title>
        <authorList>
            <person name="Kurbessoian T."/>
        </authorList>
    </citation>
    <scope>NUCLEOTIDE SEQUENCE [LARGE SCALE GENOMIC DNA]</scope>
    <source>
        <strain evidence="1 2">CCFEE 5522</strain>
    </source>
</reference>
<proteinExistence type="predicted"/>
<dbReference type="EMBL" id="JAVFHQ010000006">
    <property type="protein sequence ID" value="KAK4548935.1"/>
    <property type="molecule type" value="Genomic_DNA"/>
</dbReference>
<dbReference type="AlphaFoldDB" id="A0AAV9JTT3"/>
<accession>A0AAV9JTT3</accession>
<organism evidence="1 2">
    <name type="scientific">Oleoguttula mirabilis</name>
    <dbReference type="NCBI Taxonomy" id="1507867"/>
    <lineage>
        <taxon>Eukaryota</taxon>
        <taxon>Fungi</taxon>
        <taxon>Dikarya</taxon>
        <taxon>Ascomycota</taxon>
        <taxon>Pezizomycotina</taxon>
        <taxon>Dothideomycetes</taxon>
        <taxon>Dothideomycetidae</taxon>
        <taxon>Mycosphaerellales</taxon>
        <taxon>Teratosphaeriaceae</taxon>
        <taxon>Oleoguttula</taxon>
    </lineage>
</organism>
<gene>
    <name evidence="1" type="ORF">LTR36_008708</name>
</gene>
<protein>
    <submittedName>
        <fullName evidence="1">Uncharacterized protein</fullName>
    </submittedName>
</protein>
<evidence type="ECO:0000313" key="1">
    <source>
        <dbReference type="EMBL" id="KAK4548935.1"/>
    </source>
</evidence>
<sequence length="273" mass="31760">MKSFVSDLPAEIRLDIYERILRFDCPLKRIKPIDELDGTVDDELRQYVRGGRVNIAIIFASRTTYQEAIPVLYKLNTISLCHDDVCLLTRERGFTRCDAQLLQQIDVVDWLESGPWTPCAKCARNVLAFLEAFHTGYFPKLKTVTLDLERFRGGYAALGEQLLKAGVDVTFDFSAVGWFTLHNTKPMIELRFNTIAVTWAYYSALPPFHDELRRRCKIAEQFRGIDERFIKYVREILWNYYEYCHSKTPSRVLSEAQGMLRGVDRVEALARRR</sequence>
<dbReference type="Proteomes" id="UP001324427">
    <property type="component" value="Unassembled WGS sequence"/>
</dbReference>
<evidence type="ECO:0000313" key="2">
    <source>
        <dbReference type="Proteomes" id="UP001324427"/>
    </source>
</evidence>
<comment type="caution">
    <text evidence="1">The sequence shown here is derived from an EMBL/GenBank/DDBJ whole genome shotgun (WGS) entry which is preliminary data.</text>
</comment>
<name>A0AAV9JTT3_9PEZI</name>
<keyword evidence="2" id="KW-1185">Reference proteome</keyword>